<dbReference type="Proteomes" id="UP000287651">
    <property type="component" value="Unassembled WGS sequence"/>
</dbReference>
<sequence length="49" mass="5405">MGSRTSMVLQKNTMIISIAREVEFRSVFGVPSPKFKILAIPKVLANGKL</sequence>
<dbReference type="AlphaFoldDB" id="A0A426XNS4"/>
<organism evidence="1 2">
    <name type="scientific">Ensete ventricosum</name>
    <name type="common">Abyssinian banana</name>
    <name type="synonym">Musa ensete</name>
    <dbReference type="NCBI Taxonomy" id="4639"/>
    <lineage>
        <taxon>Eukaryota</taxon>
        <taxon>Viridiplantae</taxon>
        <taxon>Streptophyta</taxon>
        <taxon>Embryophyta</taxon>
        <taxon>Tracheophyta</taxon>
        <taxon>Spermatophyta</taxon>
        <taxon>Magnoliopsida</taxon>
        <taxon>Liliopsida</taxon>
        <taxon>Zingiberales</taxon>
        <taxon>Musaceae</taxon>
        <taxon>Ensete</taxon>
    </lineage>
</organism>
<accession>A0A426XNS4</accession>
<protein>
    <submittedName>
        <fullName evidence="1">Uncharacterized protein</fullName>
    </submittedName>
</protein>
<name>A0A426XNS4_ENSVE</name>
<proteinExistence type="predicted"/>
<gene>
    <name evidence="1" type="ORF">B296_00053707</name>
</gene>
<reference evidence="1 2" key="1">
    <citation type="journal article" date="2014" name="Agronomy (Basel)">
        <title>A Draft Genome Sequence for Ensete ventricosum, the Drought-Tolerant Tree Against Hunger.</title>
        <authorList>
            <person name="Harrison J."/>
            <person name="Moore K.A."/>
            <person name="Paszkiewicz K."/>
            <person name="Jones T."/>
            <person name="Grant M."/>
            <person name="Ambacheew D."/>
            <person name="Muzemil S."/>
            <person name="Studholme D.J."/>
        </authorList>
    </citation>
    <scope>NUCLEOTIDE SEQUENCE [LARGE SCALE GENOMIC DNA]</scope>
</reference>
<evidence type="ECO:0000313" key="1">
    <source>
        <dbReference type="EMBL" id="RRT41091.1"/>
    </source>
</evidence>
<comment type="caution">
    <text evidence="1">The sequence shown here is derived from an EMBL/GenBank/DDBJ whole genome shotgun (WGS) entry which is preliminary data.</text>
</comment>
<dbReference type="EMBL" id="AMZH03018856">
    <property type="protein sequence ID" value="RRT41091.1"/>
    <property type="molecule type" value="Genomic_DNA"/>
</dbReference>
<evidence type="ECO:0000313" key="2">
    <source>
        <dbReference type="Proteomes" id="UP000287651"/>
    </source>
</evidence>